<dbReference type="EMBL" id="AP019695">
    <property type="protein sequence ID" value="BBK21380.1"/>
    <property type="molecule type" value="Genomic_DNA"/>
</dbReference>
<evidence type="ECO:0000313" key="2">
    <source>
        <dbReference type="Proteomes" id="UP000464754"/>
    </source>
</evidence>
<evidence type="ECO:0008006" key="3">
    <source>
        <dbReference type="Google" id="ProtNLM"/>
    </source>
</evidence>
<keyword evidence="2" id="KW-1185">Reference proteome</keyword>
<organism evidence="1 2">
    <name type="scientific">Amedibacterium intestinale</name>
    <dbReference type="NCBI Taxonomy" id="2583452"/>
    <lineage>
        <taxon>Bacteria</taxon>
        <taxon>Bacillati</taxon>
        <taxon>Bacillota</taxon>
        <taxon>Erysipelotrichia</taxon>
        <taxon>Erysipelotrichales</taxon>
        <taxon>Erysipelotrichaceae</taxon>
        <taxon>Amedibacterium</taxon>
    </lineage>
</organism>
<accession>A0A6N4TEM4</accession>
<reference evidence="2" key="1">
    <citation type="submission" date="2019-05" db="EMBL/GenBank/DDBJ databases">
        <title>Complete genome sequencing of Absiella argi strain JCM 30884.</title>
        <authorList>
            <person name="Sakamoto M."/>
            <person name="Murakami T."/>
            <person name="Mori H."/>
        </authorList>
    </citation>
    <scope>NUCLEOTIDE SEQUENCE [LARGE SCALE GENOMIC DNA]</scope>
    <source>
        <strain evidence="2">JCM 30884</strain>
    </source>
</reference>
<dbReference type="AlphaFoldDB" id="A0A6N4TEM4"/>
<name>A0A6N4TEM4_9FIRM</name>
<dbReference type="Proteomes" id="UP000464754">
    <property type="component" value="Chromosome"/>
</dbReference>
<sequence>MNRKRIIILLALFFSILFSSFYYMLFSVIGTSSSQKTLHMNQVGLYKEEKNLEEAKQKLEEDGFHVYQMKQGDVTALVCGVNEDKKKTEEEQKELADKNYSFIEKSVTVSSDEITDLIKQKKYKEALEKIGNESKTVK</sequence>
<proteinExistence type="predicted"/>
<evidence type="ECO:0000313" key="1">
    <source>
        <dbReference type="EMBL" id="BBK21380.1"/>
    </source>
</evidence>
<dbReference type="KEGG" id="aarg:Aargi30884_02830"/>
<dbReference type="GO" id="GO:0042834">
    <property type="term" value="F:peptidoglycan binding"/>
    <property type="evidence" value="ECO:0007669"/>
    <property type="project" value="InterPro"/>
</dbReference>
<dbReference type="Gene3D" id="3.30.70.1070">
    <property type="entry name" value="Sporulation related repeat"/>
    <property type="match status" value="1"/>
</dbReference>
<protein>
    <recommendedName>
        <fullName evidence="3">SPOR domain-containing protein</fullName>
    </recommendedName>
</protein>
<dbReference type="SUPFAM" id="SSF110997">
    <property type="entry name" value="Sporulation related repeat"/>
    <property type="match status" value="1"/>
</dbReference>
<gene>
    <name evidence="1" type="ORF">Aargi30884_02830</name>
</gene>
<dbReference type="InterPro" id="IPR036680">
    <property type="entry name" value="SPOR-like_sf"/>
</dbReference>
<dbReference type="RefSeq" id="WP_118277078.1">
    <property type="nucleotide sequence ID" value="NZ_AP019695.1"/>
</dbReference>